<dbReference type="RefSeq" id="WP_061136893.1">
    <property type="nucleotide sequence ID" value="NZ_FCNX02000013.1"/>
</dbReference>
<comment type="caution">
    <text evidence="1">The sequence shown here is derived from an EMBL/GenBank/DDBJ whole genome shotgun (WGS) entry which is preliminary data.</text>
</comment>
<dbReference type="Proteomes" id="UP000054903">
    <property type="component" value="Unassembled WGS sequence"/>
</dbReference>
<keyword evidence="2" id="KW-1185">Reference proteome</keyword>
<name>A0A158D340_9BURK</name>
<proteinExistence type="predicted"/>
<sequence>MQFDDFARVHGLLIRDVVYDGKPHRVPTEDHPRKRNGAYMCDGRSGWVQNWAVHERAIAWRPERVDARPMELPKRDRAAEARDGERRRARARSEAAEIVRRCEYTSHDYLTRKGFPNERGLVDTDGRLVIPMRSAADYSTINSVQWIAEDGSKKFLPGGIAKGAIFTMGVGREHWLVEGFATGLSVREALRSLHRPARVVVCFSAGNLKHVSSLIAGRRFVVADNDESDTGRRAAEATGLPWGMPSMVGQDANDMHRASGLGSVVTMLRGVIRGDK</sequence>
<organism evidence="1 2">
    <name type="scientific">Caballeronia fortuita</name>
    <dbReference type="NCBI Taxonomy" id="1777138"/>
    <lineage>
        <taxon>Bacteria</taxon>
        <taxon>Pseudomonadati</taxon>
        <taxon>Pseudomonadota</taxon>
        <taxon>Betaproteobacteria</taxon>
        <taxon>Burkholderiales</taxon>
        <taxon>Burkholderiaceae</taxon>
        <taxon>Caballeronia</taxon>
    </lineage>
</organism>
<dbReference type="AlphaFoldDB" id="A0A158D340"/>
<protein>
    <submittedName>
        <fullName evidence="1">Virulence-associated E family protein</fullName>
    </submittedName>
</protein>
<dbReference type="OrthoDB" id="8854726at2"/>
<gene>
    <name evidence="1" type="ORF">AWB77_04808</name>
</gene>
<dbReference type="EMBL" id="FCNX02000013">
    <property type="protein sequence ID" value="SAK88656.1"/>
    <property type="molecule type" value="Genomic_DNA"/>
</dbReference>
<evidence type="ECO:0000313" key="2">
    <source>
        <dbReference type="Proteomes" id="UP000054903"/>
    </source>
</evidence>
<reference evidence="1" key="1">
    <citation type="submission" date="2016-01" db="EMBL/GenBank/DDBJ databases">
        <authorList>
            <person name="Peeters C."/>
        </authorList>
    </citation>
    <scope>NUCLEOTIDE SEQUENCE</scope>
    <source>
        <strain evidence="1">LMG 29320</strain>
    </source>
</reference>
<evidence type="ECO:0000313" key="1">
    <source>
        <dbReference type="EMBL" id="SAK88656.1"/>
    </source>
</evidence>
<accession>A0A158D340</accession>
<dbReference type="STRING" id="1777138.AWB77_04808"/>